<keyword evidence="2" id="KW-0732">Signal</keyword>
<dbReference type="CDD" id="cd09823">
    <property type="entry name" value="peroxinectin_like"/>
    <property type="match status" value="1"/>
</dbReference>
<dbReference type="GO" id="GO:0005576">
    <property type="term" value="C:extracellular region"/>
    <property type="evidence" value="ECO:0007669"/>
    <property type="project" value="UniProtKB-SubCell"/>
</dbReference>
<evidence type="ECO:0000313" key="3">
    <source>
        <dbReference type="EMBL" id="CAB3405164.1"/>
    </source>
</evidence>
<reference evidence="3 4" key="1">
    <citation type="submission" date="2020-04" db="EMBL/GenBank/DDBJ databases">
        <authorList>
            <person name="Laetsch R D."/>
            <person name="Stevens L."/>
            <person name="Kumar S."/>
            <person name="Blaxter L. M."/>
        </authorList>
    </citation>
    <scope>NUCLEOTIDE SEQUENCE [LARGE SCALE GENOMIC DNA]</scope>
</reference>
<proteinExistence type="predicted"/>
<keyword evidence="1" id="KW-0560">Oxidoreductase</keyword>
<evidence type="ECO:0000256" key="1">
    <source>
        <dbReference type="ARBA" id="ARBA00022559"/>
    </source>
</evidence>
<dbReference type="Proteomes" id="UP000494206">
    <property type="component" value="Unassembled WGS sequence"/>
</dbReference>
<dbReference type="PRINTS" id="PR00457">
    <property type="entry name" value="ANPEROXIDASE"/>
</dbReference>
<dbReference type="OrthoDB" id="823504at2759"/>
<dbReference type="GO" id="GO:0004601">
    <property type="term" value="F:peroxidase activity"/>
    <property type="evidence" value="ECO:0007669"/>
    <property type="project" value="UniProtKB-KW"/>
</dbReference>
<dbReference type="SUPFAM" id="SSF48113">
    <property type="entry name" value="Heme-dependent peroxidases"/>
    <property type="match status" value="2"/>
</dbReference>
<feature type="signal peptide" evidence="2">
    <location>
        <begin position="1"/>
        <end position="19"/>
    </location>
</feature>
<dbReference type="Pfam" id="PF03098">
    <property type="entry name" value="An_peroxidase"/>
    <property type="match status" value="4"/>
</dbReference>
<dbReference type="PANTHER" id="PTHR11475">
    <property type="entry name" value="OXIDASE/PEROXIDASE"/>
    <property type="match status" value="1"/>
</dbReference>
<sequence>MNNLFILLLKFLLFEFTIGRECEFGQCADVSSNYIADVYEDIKREFTSQVYIQTNSDYELARNYSIAALTAVRLTKKSGKTGGKLPKSLCPLKKYRCAYGKYRHVNGRCTNVWWPLAGATMTQFSRRIHANYEDDIGAPRFVGRGGGPLPSASFVDENLPKARRGPPIPLTQTFVDFAELIYQDLVRLAHFQEKLTCCNTESSECLALSNLDCYVRSAPAPTAKCEFGRREQMNLATSFLDAGPVYQSGKHLKTGKFTTHFTSDHQNPLVSLFEAEHNYIYDKLKKLYPHHSQQTILEEARKFVIAELQFITYHEFLPILIGDDTMARYDLDKAMCSGGMCENLNPNTLNEFAAAVGLFFKFMDDDDEKKIGDSSTIRRPFIYRQSRSSSAKSLLAEIVMLGRDHGLATYAQWREECGGGELETFDQLGEVIDAEILDASSRMFGDVRDVDLFLFGLSEYPVYGSLVGPTFGCILALQFQKTKFGDPYWYENVLTSDQLDEIRKSSISSLLCRHAKVENAQTNGFIVPDAFTNIPIKCNSTEFPTIDLSKWMESESLREPIETKFDELLGICIEKVNEERLRRSNPDNFQHGLFNSASIGKYAKMMLAKDEAVIEANISFILLEATHKLINERQLNLADIQGIHVGDDFRSRSIENCNPKPLPCDPTNPYRTYTGWCNNLKNPGAANTFAELKRLLQPAYDDGISAPRSKSVSGGRLSSPRIISNAVHSAAPIENVKYTHLLMEFGQFIDHDITHSPVDQNADGTPLNCSSCDASLTVSPSCYPIPVPESDRYFPSSECLSFVRSLPAQKTLGYRNQMNQITAYLDGSVMYGSTQCEGDRLRTFTDGKLKVTRLGKQSHYGITLSQSDDSEQDGCVSSPNYPCFIAGDDRNSQQTLLIAVHSIFHREHDRVSTILKNLNEKWDDERIYQETRKLISAEFAHVVYNQYLPIIVGQNMMDEYELRPLKNGYFDGYEECDASILQPFAAAAFRFGHSTVTRYTPMQFSPDEPIEKVVDLASEFLNMSKIYDYHGVDEILGGMRTQRQMATDRYVDDSVRNFLFSDRGKIGTGLDLISINIQRGRDHAIQPYNQYREWCGLPKLTSFHSVFSDIEPNGLEAISRVYDSPDDIDLFTGIVSEKTVAGGIVGPTAACLIAEQFRRLKKCDRFYYENGNEYTRFTKDQLQEIRKVSLSSLICANSKLEAVSRDVFSVPDQFLNALIDCKLFEQIDFTKWKDDDYCSYKRTRIARHSTKAVSPCSSCTCTRYGLKCYSVAPDCARLFKSHSKEEILEDTICYMQCAYYSRS</sequence>
<dbReference type="PROSITE" id="PS50292">
    <property type="entry name" value="PEROXIDASE_3"/>
    <property type="match status" value="2"/>
</dbReference>
<accession>A0A8S1F3M0</accession>
<protein>
    <submittedName>
        <fullName evidence="3">Uncharacterized protein</fullName>
    </submittedName>
</protein>
<evidence type="ECO:0000313" key="4">
    <source>
        <dbReference type="Proteomes" id="UP000494206"/>
    </source>
</evidence>
<name>A0A8S1F3M0_9PELO</name>
<keyword evidence="1" id="KW-0575">Peroxidase</keyword>
<dbReference type="GO" id="GO:0006979">
    <property type="term" value="P:response to oxidative stress"/>
    <property type="evidence" value="ECO:0007669"/>
    <property type="project" value="InterPro"/>
</dbReference>
<gene>
    <name evidence="3" type="ORF">CBOVIS_LOCUS7394</name>
</gene>
<dbReference type="FunFam" id="1.10.640.10:FF:000006">
    <property type="entry name" value="Double oxidase: two peroxidase domains"/>
    <property type="match status" value="1"/>
</dbReference>
<comment type="caution">
    <text evidence="3">The sequence shown here is derived from an EMBL/GenBank/DDBJ whole genome shotgun (WGS) entry which is preliminary data.</text>
</comment>
<organism evidence="3 4">
    <name type="scientific">Caenorhabditis bovis</name>
    <dbReference type="NCBI Taxonomy" id="2654633"/>
    <lineage>
        <taxon>Eukaryota</taxon>
        <taxon>Metazoa</taxon>
        <taxon>Ecdysozoa</taxon>
        <taxon>Nematoda</taxon>
        <taxon>Chromadorea</taxon>
        <taxon>Rhabditida</taxon>
        <taxon>Rhabditina</taxon>
        <taxon>Rhabditomorpha</taxon>
        <taxon>Rhabditoidea</taxon>
        <taxon>Rhabditidae</taxon>
        <taxon>Peloderinae</taxon>
        <taxon>Caenorhabditis</taxon>
    </lineage>
</organism>
<dbReference type="GO" id="GO:0020037">
    <property type="term" value="F:heme binding"/>
    <property type="evidence" value="ECO:0007669"/>
    <property type="project" value="InterPro"/>
</dbReference>
<dbReference type="PANTHER" id="PTHR11475:SF43">
    <property type="entry name" value="PEROXIDASE"/>
    <property type="match status" value="1"/>
</dbReference>
<dbReference type="Gene3D" id="1.10.640.10">
    <property type="entry name" value="Haem peroxidase domain superfamily, animal type"/>
    <property type="match status" value="3"/>
</dbReference>
<feature type="chain" id="PRO_5035818913" evidence="2">
    <location>
        <begin position="20"/>
        <end position="1303"/>
    </location>
</feature>
<dbReference type="InterPro" id="IPR037120">
    <property type="entry name" value="Haem_peroxidase_sf_animal"/>
</dbReference>
<dbReference type="EMBL" id="CADEPM010000004">
    <property type="protein sequence ID" value="CAB3405164.1"/>
    <property type="molecule type" value="Genomic_DNA"/>
</dbReference>
<evidence type="ECO:0000256" key="2">
    <source>
        <dbReference type="SAM" id="SignalP"/>
    </source>
</evidence>
<dbReference type="InterPro" id="IPR010255">
    <property type="entry name" value="Haem_peroxidase_sf"/>
</dbReference>
<keyword evidence="4" id="KW-1185">Reference proteome</keyword>
<dbReference type="InterPro" id="IPR019791">
    <property type="entry name" value="Haem_peroxidase_animal"/>
</dbReference>